<accession>A0A9Q9AZT2</accession>
<sequence>MAMSGSGFAAYSGQAPAARSRASAKSTNVKYDMVHMLQPRGNSVDFSFAAELVTIEAGVIKSPEQSASVFNTYLNWVFGHELPLGLNAGETWAEHAPHIPLVEAYALGNAIMDGDFRDAITDAFMVTCATEFEGPTRLPDRATRQLFYSKTPDGSQLRKLLVHQMTAPGHATHLEASDDNQFLVDLARNYDERDAESVKVAVAKCRYHEHAACQENCYRKKYGTARMTFAGPPVETTQ</sequence>
<evidence type="ECO:0000313" key="2">
    <source>
        <dbReference type="Proteomes" id="UP001056384"/>
    </source>
</evidence>
<protein>
    <submittedName>
        <fullName evidence="1">Uncharacterized protein</fullName>
    </submittedName>
</protein>
<evidence type="ECO:0000313" key="1">
    <source>
        <dbReference type="EMBL" id="USW54882.1"/>
    </source>
</evidence>
<organism evidence="1 2">
    <name type="scientific">Septoria linicola</name>
    <dbReference type="NCBI Taxonomy" id="215465"/>
    <lineage>
        <taxon>Eukaryota</taxon>
        <taxon>Fungi</taxon>
        <taxon>Dikarya</taxon>
        <taxon>Ascomycota</taxon>
        <taxon>Pezizomycotina</taxon>
        <taxon>Dothideomycetes</taxon>
        <taxon>Dothideomycetidae</taxon>
        <taxon>Mycosphaerellales</taxon>
        <taxon>Mycosphaerellaceae</taxon>
        <taxon>Septoria</taxon>
    </lineage>
</organism>
<dbReference type="EMBL" id="CP099423">
    <property type="protein sequence ID" value="USW54882.1"/>
    <property type="molecule type" value="Genomic_DNA"/>
</dbReference>
<name>A0A9Q9AZT2_9PEZI</name>
<dbReference type="AlphaFoldDB" id="A0A9Q9AZT2"/>
<proteinExistence type="predicted"/>
<gene>
    <name evidence="1" type="ORF">Slin15195_G082010</name>
</gene>
<dbReference type="Proteomes" id="UP001056384">
    <property type="component" value="Chromosome 6"/>
</dbReference>
<keyword evidence="2" id="KW-1185">Reference proteome</keyword>
<reference evidence="1" key="1">
    <citation type="submission" date="2022-06" db="EMBL/GenBank/DDBJ databases">
        <title>Complete genome sequences of two strains of the flax pathogen Septoria linicola.</title>
        <authorList>
            <person name="Lapalu N."/>
            <person name="Simon A."/>
            <person name="Demenou B."/>
            <person name="Paumier D."/>
            <person name="Guillot M.-P."/>
            <person name="Gout L."/>
            <person name="Valade R."/>
        </authorList>
    </citation>
    <scope>NUCLEOTIDE SEQUENCE</scope>
    <source>
        <strain evidence="1">SE15195</strain>
    </source>
</reference>